<feature type="coiled-coil region" evidence="1">
    <location>
        <begin position="252"/>
        <end position="322"/>
    </location>
</feature>
<keyword evidence="3" id="KW-1185">Reference proteome</keyword>
<reference evidence="2" key="1">
    <citation type="submission" date="2023-10" db="EMBL/GenBank/DDBJ databases">
        <authorList>
            <person name="Chen Y."/>
            <person name="Shah S."/>
            <person name="Dougan E. K."/>
            <person name="Thang M."/>
            <person name="Chan C."/>
        </authorList>
    </citation>
    <scope>NUCLEOTIDE SEQUENCE [LARGE SCALE GENOMIC DNA]</scope>
</reference>
<evidence type="ECO:0000256" key="1">
    <source>
        <dbReference type="SAM" id="Coils"/>
    </source>
</evidence>
<gene>
    <name evidence="2" type="ORF">PCOR1329_LOCUS440</name>
</gene>
<protein>
    <submittedName>
        <fullName evidence="2">Uncharacterized protein</fullName>
    </submittedName>
</protein>
<comment type="caution">
    <text evidence="2">The sequence shown here is derived from an EMBL/GenBank/DDBJ whole genome shotgun (WGS) entry which is preliminary data.</text>
</comment>
<keyword evidence="1" id="KW-0175">Coiled coil</keyword>
<organism evidence="2 3">
    <name type="scientific">Prorocentrum cordatum</name>
    <dbReference type="NCBI Taxonomy" id="2364126"/>
    <lineage>
        <taxon>Eukaryota</taxon>
        <taxon>Sar</taxon>
        <taxon>Alveolata</taxon>
        <taxon>Dinophyceae</taxon>
        <taxon>Prorocentrales</taxon>
        <taxon>Prorocentraceae</taxon>
        <taxon>Prorocentrum</taxon>
    </lineage>
</organism>
<accession>A0ABN9P7A3</accession>
<evidence type="ECO:0000313" key="2">
    <source>
        <dbReference type="EMBL" id="CAK0788588.1"/>
    </source>
</evidence>
<evidence type="ECO:0000313" key="3">
    <source>
        <dbReference type="Proteomes" id="UP001189429"/>
    </source>
</evidence>
<sequence>MLADALAVVVEKIDALRSTLYEEQHAEVGHRDACVEQGNQVEQELEERTTAEQGYNSTIDRTAAMLNATAEEVSEIEGQIREMDASLVAARTGRAAEHASLKASVQEQLELQRKLRRAIQALKNFYAEKARSPGLLQAAVSASGRLPEDYAFSKGPNLEDGLAGLCFGNSTSSLQRAQLSCSREPDCFFIYDEGCDGTSWRYCAALPGNLSGSSSSGGACTMLKVEKAAPVSTTFSKPLQSHRGAQGILAMLQILLDESEQMIESITQAESQALDTYGQDVVTTQASVQEKTQQVTALNQAYSDAQVELEEAVQARAAVSREREEIVAYRAVVEEKCGPLLEHFAGSQEARAEELERLLQARQTLQGMRESAGAVGLLARRAAVAVRARAS</sequence>
<dbReference type="EMBL" id="CAUYUJ010000090">
    <property type="protein sequence ID" value="CAK0788588.1"/>
    <property type="molecule type" value="Genomic_DNA"/>
</dbReference>
<proteinExistence type="predicted"/>
<name>A0ABN9P7A3_9DINO</name>
<dbReference type="Proteomes" id="UP001189429">
    <property type="component" value="Unassembled WGS sequence"/>
</dbReference>